<feature type="chain" id="PRO_5042957888" description="Dol-P-Glc:Glc(2)Man(9)GlcNAc(2)-PP-Dol alpha-1,2-glucosyltransferase" evidence="16">
    <location>
        <begin position="23"/>
        <end position="552"/>
    </location>
</feature>
<feature type="transmembrane region" description="Helical" evidence="15">
    <location>
        <begin position="257"/>
        <end position="280"/>
    </location>
</feature>
<feature type="transmembrane region" description="Helical" evidence="15">
    <location>
        <begin position="146"/>
        <end position="166"/>
    </location>
</feature>
<evidence type="ECO:0000256" key="7">
    <source>
        <dbReference type="ARBA" id="ARBA00022679"/>
    </source>
</evidence>
<comment type="function">
    <text evidence="13">Dol-P-Glc:Glc(2)Man(9)GlcNAc(2)-PP-Dol alpha-1,2-glucosyltransferase that operates in the biosynthetic pathway of dolichol-linked oligosaccharides, the glycan precursors employed in protein asparagine (N)-glycosylation. The assembly of dolichol-linked oligosaccharides begins on the cytosolic side of the endoplasmic reticulum membrane and finishes in its lumen. The sequential addition of sugars to dolichol pyrophosphate produces dolichol-linked oligosaccharides containing fourteen sugars, including two GlcNAcs, nine mannoses and three glucoses. Once assembled, the oligosaccharide is transferred from the lipid to nascent proteins by oligosaccharyltransferases. In the lumen of the endoplasmic reticulum, adds the third and last glucose residue from dolichyl phosphate glucose (Dol-P-Glc) onto the lipid-linked oligosaccharide intermediate Glc(2)Man(9)GlcNAc(2)-PP-Dol to produce Glc(3)Man(9)GlcNAc(2)-PP-Dol.</text>
</comment>
<evidence type="ECO:0000256" key="4">
    <source>
        <dbReference type="ARBA" id="ARBA00011967"/>
    </source>
</evidence>
<evidence type="ECO:0000256" key="6">
    <source>
        <dbReference type="ARBA" id="ARBA00022676"/>
    </source>
</evidence>
<dbReference type="GO" id="GO:0006488">
    <property type="term" value="P:dolichol-linked oligosaccharide biosynthetic process"/>
    <property type="evidence" value="ECO:0007669"/>
    <property type="project" value="InterPro"/>
</dbReference>
<feature type="transmembrane region" description="Helical" evidence="15">
    <location>
        <begin position="354"/>
        <end position="378"/>
    </location>
</feature>
<gene>
    <name evidence="17" type="ORF">R9X50_00105500</name>
</gene>
<accession>A0AAQ3M1D0</accession>
<dbReference type="GO" id="GO:0106073">
    <property type="term" value="F:dolichyl pyrophosphate Glc2Man9GlcNAc2 alpha-1,2-glucosyltransferase activity"/>
    <property type="evidence" value="ECO:0007669"/>
    <property type="project" value="UniProtKB-EC"/>
</dbReference>
<evidence type="ECO:0000256" key="14">
    <source>
        <dbReference type="ARBA" id="ARBA00048064"/>
    </source>
</evidence>
<evidence type="ECO:0000256" key="2">
    <source>
        <dbReference type="ARBA" id="ARBA00004922"/>
    </source>
</evidence>
<keyword evidence="18" id="KW-1185">Reference proteome</keyword>
<dbReference type="Pfam" id="PF04922">
    <property type="entry name" value="DIE2_ALG10"/>
    <property type="match status" value="1"/>
</dbReference>
<comment type="pathway">
    <text evidence="2">Protein modification; protein glycosylation.</text>
</comment>
<evidence type="ECO:0000256" key="13">
    <source>
        <dbReference type="ARBA" id="ARBA00044727"/>
    </source>
</evidence>
<proteinExistence type="inferred from homology"/>
<keyword evidence="10 15" id="KW-1133">Transmembrane helix</keyword>
<comment type="similarity">
    <text evidence="3">Belongs to the ALG10 glucosyltransferase family.</text>
</comment>
<keyword evidence="6" id="KW-0328">Glycosyltransferase</keyword>
<evidence type="ECO:0000256" key="10">
    <source>
        <dbReference type="ARBA" id="ARBA00022989"/>
    </source>
</evidence>
<sequence>MAAALAALVLPLSSWFVSVSNAVRGPYLDEIFHVRQAQHYCAGDWHVWDPKITTPPGLYLISVIAHSLRLPCSIDALRAASALCLPLLFLLLSWTSAARNSSRSHHHAINLVLFPPLFFFAALYYTDVASTASVVLFHWAFLKFQASSAWLRIPLLTLIGSFSLLFRQTNIFWIAIFPAGLTLVRELDHGHIAIKQSMARGSEGFGDTLYNIAKTSWKMNVVYEASIANAWLEDYPKTIISLATCAIKIVSSQPRRLFDLILALAPFLTLISLFGGFIFWNEGVVLGDRTNHVATLHLPQMLYLWPYITFFSWPQLYYYLLLIPLSFFAKIPAAAPQEALLIFKRRSQDLLPRLWLLALFTLLASVVVWTNTIVHPFTLADNRHYTFYVFRLLLRRSWVRYAVTPIYVFCAHVCIQALGGGQSRASSRMKGLAGTGRRLALPNGENPATTVFVLIWLMTTALQLVTAPLVEPRYFILPWIFWRMHLPPSAKTLARDTSAKGRSGGAPALEIDMRLYLETAWLLLVNAATGYIFLNWTFTWPQEPGQLQRFMW</sequence>
<protein>
    <recommendedName>
        <fullName evidence="5">Dol-P-Glc:Glc(2)Man(9)GlcNAc(2)-PP-Dol alpha-1,2-glucosyltransferase</fullName>
        <ecNumber evidence="4">2.4.1.256</ecNumber>
    </recommendedName>
    <alternativeName>
        <fullName evidence="12">Asparagine-linked glycosylation protein 10</fullName>
    </alternativeName>
</protein>
<evidence type="ECO:0000313" key="17">
    <source>
        <dbReference type="EMBL" id="WPG98267.1"/>
    </source>
</evidence>
<feature type="transmembrane region" description="Helical" evidence="15">
    <location>
        <begin position="76"/>
        <end position="96"/>
    </location>
</feature>
<reference evidence="17 18" key="1">
    <citation type="submission" date="2023-11" db="EMBL/GenBank/DDBJ databases">
        <title>An acidophilic fungus is an integral part of prey digestion in a carnivorous sundew plant.</title>
        <authorList>
            <person name="Tsai I.J."/>
        </authorList>
    </citation>
    <scope>NUCLEOTIDE SEQUENCE [LARGE SCALE GENOMIC DNA]</scope>
    <source>
        <strain evidence="17">169a</strain>
    </source>
</reference>
<evidence type="ECO:0000256" key="9">
    <source>
        <dbReference type="ARBA" id="ARBA00022824"/>
    </source>
</evidence>
<feature type="transmembrane region" description="Helical" evidence="15">
    <location>
        <begin position="108"/>
        <end position="126"/>
    </location>
</feature>
<evidence type="ECO:0000256" key="3">
    <source>
        <dbReference type="ARBA" id="ARBA00010600"/>
    </source>
</evidence>
<comment type="subcellular location">
    <subcellularLocation>
        <location evidence="1">Endoplasmic reticulum membrane</location>
        <topology evidence="1">Multi-pass membrane protein</topology>
    </subcellularLocation>
</comment>
<dbReference type="InterPro" id="IPR016900">
    <property type="entry name" value="Alg10"/>
</dbReference>
<organism evidence="17 18">
    <name type="scientific">Acrodontium crateriforme</name>
    <dbReference type="NCBI Taxonomy" id="150365"/>
    <lineage>
        <taxon>Eukaryota</taxon>
        <taxon>Fungi</taxon>
        <taxon>Dikarya</taxon>
        <taxon>Ascomycota</taxon>
        <taxon>Pezizomycotina</taxon>
        <taxon>Dothideomycetes</taxon>
        <taxon>Dothideomycetidae</taxon>
        <taxon>Mycosphaerellales</taxon>
        <taxon>Teratosphaeriaceae</taxon>
        <taxon>Acrodontium</taxon>
    </lineage>
</organism>
<dbReference type="PIRSF" id="PIRSF028810">
    <property type="entry name" value="Alpha1_2_glucosyltferase_Alg10"/>
    <property type="match status" value="1"/>
</dbReference>
<comment type="catalytic activity">
    <reaction evidence="14">
        <text>an alpha-D-Glc-(1-&gt;3)-alpha-D-Glc-(1-&gt;3)-alpha-D-Man-(1-&gt;2)-alpha-D-Man-(1-&gt;2)-alpha-D-Man-(1-&gt;3)-[alpha-D-Man-(1-&gt;2)-alpha-D-Man-(1-&gt;3)-[alpha-D-Man-(1-&gt;2)-alpha-D-Man-(1-&gt;6)]-alpha-D-Man-(1-&gt;6)]-beta-D-Man-(1-&gt;4)-beta-D-GlcNAc-(1-&gt;4)-alpha-D-GlcNAc-diphospho-di-trans,poly-cis-dolichol + a di-trans,poly-cis-dolichyl beta-D-glucosyl phosphate = a alpha-D-Glc-(1-&gt;2)-alpha-D-Glc-(1-&gt;3)-alpha-D-Glc-(1-&gt;3)-alpha-D-Man-(1-&gt;2)-alpha-D-Man-(1-&gt;2)-alpha-D-Man-(1-&gt;3)-[alpha-D-Man-(1-&gt;2)-alpha-D-Man-(1-&gt;3)-[alpha-D-Man-(1-&gt;2)-alpha-D-Man-(1-&gt;6)]-alpha-D-Man-(1-&gt;6)]-beta-D-Man-(1-&gt;4)-beta-D-GlcNAc-(1-&gt;4)-alpha-D-GlcNAc-diphospho-di-trans,poly-cis-dolichol + a di-trans,poly-cis-dolichyl phosphate + H(+)</text>
        <dbReference type="Rhea" id="RHEA:29543"/>
        <dbReference type="Rhea" id="RHEA-COMP:19498"/>
        <dbReference type="Rhea" id="RHEA-COMP:19502"/>
        <dbReference type="Rhea" id="RHEA-COMP:19512"/>
        <dbReference type="Rhea" id="RHEA-COMP:19522"/>
        <dbReference type="ChEBI" id="CHEBI:15378"/>
        <dbReference type="ChEBI" id="CHEBI:57525"/>
        <dbReference type="ChEBI" id="CHEBI:57683"/>
        <dbReference type="ChEBI" id="CHEBI:132522"/>
        <dbReference type="ChEBI" id="CHEBI:132523"/>
        <dbReference type="EC" id="2.4.1.256"/>
    </reaction>
    <physiologicalReaction direction="left-to-right" evidence="14">
        <dbReference type="Rhea" id="RHEA:29544"/>
    </physiologicalReaction>
</comment>
<evidence type="ECO:0000256" key="5">
    <source>
        <dbReference type="ARBA" id="ARBA00018512"/>
    </source>
</evidence>
<dbReference type="EC" id="2.4.1.256" evidence="4"/>
<keyword evidence="7" id="KW-0808">Transferase</keyword>
<evidence type="ECO:0000256" key="12">
    <source>
        <dbReference type="ARBA" id="ARBA00032069"/>
    </source>
</evidence>
<feature type="transmembrane region" description="Helical" evidence="15">
    <location>
        <begin position="515"/>
        <end position="534"/>
    </location>
</feature>
<keyword evidence="16" id="KW-0732">Signal</keyword>
<name>A0AAQ3M1D0_9PEZI</name>
<feature type="transmembrane region" description="Helical" evidence="15">
    <location>
        <begin position="398"/>
        <end position="419"/>
    </location>
</feature>
<evidence type="ECO:0000256" key="11">
    <source>
        <dbReference type="ARBA" id="ARBA00023136"/>
    </source>
</evidence>
<evidence type="ECO:0000256" key="8">
    <source>
        <dbReference type="ARBA" id="ARBA00022692"/>
    </source>
</evidence>
<keyword evidence="9" id="KW-0256">Endoplasmic reticulum</keyword>
<keyword evidence="11 15" id="KW-0472">Membrane</keyword>
<dbReference type="Proteomes" id="UP001303373">
    <property type="component" value="Chromosome 2"/>
</dbReference>
<feature type="transmembrane region" description="Helical" evidence="15">
    <location>
        <begin position="316"/>
        <end position="333"/>
    </location>
</feature>
<evidence type="ECO:0000313" key="18">
    <source>
        <dbReference type="Proteomes" id="UP001303373"/>
    </source>
</evidence>
<dbReference type="AlphaFoldDB" id="A0AAQ3M1D0"/>
<evidence type="ECO:0000256" key="15">
    <source>
        <dbReference type="SAM" id="Phobius"/>
    </source>
</evidence>
<dbReference type="EMBL" id="CP138581">
    <property type="protein sequence ID" value="WPG98267.1"/>
    <property type="molecule type" value="Genomic_DNA"/>
</dbReference>
<dbReference type="GO" id="GO:0005789">
    <property type="term" value="C:endoplasmic reticulum membrane"/>
    <property type="evidence" value="ECO:0007669"/>
    <property type="project" value="UniProtKB-SubCell"/>
</dbReference>
<keyword evidence="8 15" id="KW-0812">Transmembrane</keyword>
<feature type="signal peptide" evidence="16">
    <location>
        <begin position="1"/>
        <end position="22"/>
    </location>
</feature>
<dbReference type="PANTHER" id="PTHR12989:SF10">
    <property type="entry name" value="DOL-P-GLC:GLC(2)MAN(9)GLCNAC(2)-PP-DOL ALPHA-1,2-GLUCOSYLTRANSFERASE-RELATED"/>
    <property type="match status" value="1"/>
</dbReference>
<feature type="transmembrane region" description="Helical" evidence="15">
    <location>
        <begin position="447"/>
        <end position="470"/>
    </location>
</feature>
<evidence type="ECO:0000256" key="1">
    <source>
        <dbReference type="ARBA" id="ARBA00004477"/>
    </source>
</evidence>
<evidence type="ECO:0000256" key="16">
    <source>
        <dbReference type="SAM" id="SignalP"/>
    </source>
</evidence>
<dbReference type="PANTHER" id="PTHR12989">
    <property type="entry name" value="ALPHA-1,2-GLUCOSYLTRANSFERASE ALG10"/>
    <property type="match status" value="1"/>
</dbReference>